<reference evidence="7" key="1">
    <citation type="submission" date="2018-05" db="EMBL/GenBank/DDBJ databases">
        <authorList>
            <person name="Lanie J.A."/>
            <person name="Ng W.-L."/>
            <person name="Kazmierczak K.M."/>
            <person name="Andrzejewski T.M."/>
            <person name="Davidsen T.M."/>
            <person name="Wayne K.J."/>
            <person name="Tettelin H."/>
            <person name="Glass J.I."/>
            <person name="Rusch D."/>
            <person name="Podicherti R."/>
            <person name="Tsui H.-C.T."/>
            <person name="Winkler M.E."/>
        </authorList>
    </citation>
    <scope>NUCLEOTIDE SEQUENCE</scope>
</reference>
<dbReference type="InterPro" id="IPR008280">
    <property type="entry name" value="Tub_FtsZ_C"/>
</dbReference>
<dbReference type="InterPro" id="IPR036525">
    <property type="entry name" value="Tubulin/FtsZ_GTPase_sf"/>
</dbReference>
<dbReference type="AlphaFoldDB" id="A0A381YQV5"/>
<dbReference type="GO" id="GO:0005525">
    <property type="term" value="F:GTP binding"/>
    <property type="evidence" value="ECO:0007669"/>
    <property type="project" value="UniProtKB-KW"/>
</dbReference>
<feature type="region of interest" description="Disordered" evidence="5">
    <location>
        <begin position="1"/>
        <end position="20"/>
    </location>
</feature>
<keyword evidence="2" id="KW-0963">Cytoplasm</keyword>
<evidence type="ECO:0000256" key="1">
    <source>
        <dbReference type="ARBA" id="ARBA00009690"/>
    </source>
</evidence>
<organism evidence="7">
    <name type="scientific">marine metagenome</name>
    <dbReference type="NCBI Taxonomy" id="408172"/>
    <lineage>
        <taxon>unclassified sequences</taxon>
        <taxon>metagenomes</taxon>
        <taxon>ecological metagenomes</taxon>
    </lineage>
</organism>
<dbReference type="InterPro" id="IPR000158">
    <property type="entry name" value="Cell_div_FtsZ"/>
</dbReference>
<dbReference type="PRINTS" id="PR00423">
    <property type="entry name" value="CELLDVISFTSZ"/>
</dbReference>
<dbReference type="CDD" id="cd02201">
    <property type="entry name" value="FtsZ_type1"/>
    <property type="match status" value="1"/>
</dbReference>
<dbReference type="PROSITE" id="PS01134">
    <property type="entry name" value="FTSZ_1"/>
    <property type="match status" value="1"/>
</dbReference>
<dbReference type="SUPFAM" id="SSF55307">
    <property type="entry name" value="Tubulin C-terminal domain-like"/>
    <property type="match status" value="1"/>
</dbReference>
<dbReference type="GO" id="GO:0051301">
    <property type="term" value="P:cell division"/>
    <property type="evidence" value="ECO:0007669"/>
    <property type="project" value="TreeGrafter"/>
</dbReference>
<comment type="similarity">
    <text evidence="1">Belongs to the FtsZ family.</text>
</comment>
<dbReference type="GO" id="GO:0003924">
    <property type="term" value="F:GTPase activity"/>
    <property type="evidence" value="ECO:0007669"/>
    <property type="project" value="InterPro"/>
</dbReference>
<dbReference type="InterPro" id="IPR020805">
    <property type="entry name" value="Cell_div_FtsZ_CS"/>
</dbReference>
<dbReference type="InterPro" id="IPR045061">
    <property type="entry name" value="FtsZ/CetZ"/>
</dbReference>
<dbReference type="Gene3D" id="3.40.50.1440">
    <property type="entry name" value="Tubulin/FtsZ, GTPase domain"/>
    <property type="match status" value="1"/>
</dbReference>
<feature type="domain" description="Tubulin/FtsZ GTPase" evidence="6">
    <location>
        <begin position="39"/>
        <end position="230"/>
    </location>
</feature>
<dbReference type="SUPFAM" id="SSF52490">
    <property type="entry name" value="Tubulin nucleotide-binding domain-like"/>
    <property type="match status" value="1"/>
</dbReference>
<dbReference type="NCBIfam" id="TIGR00065">
    <property type="entry name" value="ftsZ"/>
    <property type="match status" value="1"/>
</dbReference>
<evidence type="ECO:0000256" key="5">
    <source>
        <dbReference type="SAM" id="MobiDB-lite"/>
    </source>
</evidence>
<name>A0A381YQV5_9ZZZZ</name>
<evidence type="ECO:0000256" key="3">
    <source>
        <dbReference type="ARBA" id="ARBA00022741"/>
    </source>
</evidence>
<evidence type="ECO:0000259" key="6">
    <source>
        <dbReference type="SMART" id="SM00864"/>
    </source>
</evidence>
<dbReference type="PANTHER" id="PTHR30314:SF9">
    <property type="entry name" value="CELL DIVISION PROTEIN FTSZ 2"/>
    <property type="match status" value="1"/>
</dbReference>
<keyword evidence="3" id="KW-0547">Nucleotide-binding</keyword>
<protein>
    <recommendedName>
        <fullName evidence="6">Tubulin/FtsZ GTPase domain-containing protein</fullName>
    </recommendedName>
</protein>
<accession>A0A381YQV5</accession>
<proteinExistence type="inferred from homology"/>
<evidence type="ECO:0000256" key="2">
    <source>
        <dbReference type="ARBA" id="ARBA00022490"/>
    </source>
</evidence>
<evidence type="ECO:0000313" key="7">
    <source>
        <dbReference type="EMBL" id="SVA79022.1"/>
    </source>
</evidence>
<gene>
    <name evidence="7" type="ORF">METZ01_LOCUS131876</name>
</gene>
<sequence>MVEAPGSSVTPEDEISPPMRIPTALTDRELDSYGPPDPRILVCGCGGSGNNTMNRITHIGVEGAITVAINTDKQHLDNTRAMQKLLVGRHITRGLGAGGDPVTGRRCAEAGRDVITKIVEGADLVFVTAGLGGGTGTGIAPVVAEEAKRAGALVVAVVTTPFTVERRQRMQRALEGLDLVRKAADAVLVLDNNRLLHFVPNLPLDEAFSIMDQLIAEIVKGVVETITLPSLINLDFADVRSIMKGGGVTMMLYGESDQGPEEVVHESLNHPL</sequence>
<dbReference type="GO" id="GO:0005737">
    <property type="term" value="C:cytoplasm"/>
    <property type="evidence" value="ECO:0007669"/>
    <property type="project" value="TreeGrafter"/>
</dbReference>
<dbReference type="EMBL" id="UINC01018750">
    <property type="protein sequence ID" value="SVA79022.1"/>
    <property type="molecule type" value="Genomic_DNA"/>
</dbReference>
<dbReference type="GO" id="GO:0032153">
    <property type="term" value="C:cell division site"/>
    <property type="evidence" value="ECO:0007669"/>
    <property type="project" value="TreeGrafter"/>
</dbReference>
<evidence type="ECO:0000256" key="4">
    <source>
        <dbReference type="ARBA" id="ARBA00023134"/>
    </source>
</evidence>
<dbReference type="SMART" id="SM00864">
    <property type="entry name" value="Tubulin"/>
    <property type="match status" value="1"/>
</dbReference>
<keyword evidence="4" id="KW-0342">GTP-binding</keyword>
<feature type="non-terminal residue" evidence="7">
    <location>
        <position position="272"/>
    </location>
</feature>
<dbReference type="PANTHER" id="PTHR30314">
    <property type="entry name" value="CELL DIVISION PROTEIN FTSZ-RELATED"/>
    <property type="match status" value="1"/>
</dbReference>
<dbReference type="Pfam" id="PF00091">
    <property type="entry name" value="Tubulin"/>
    <property type="match status" value="1"/>
</dbReference>
<dbReference type="InterPro" id="IPR003008">
    <property type="entry name" value="Tubulin_FtsZ_GTPase"/>
</dbReference>